<dbReference type="GO" id="GO:0004519">
    <property type="term" value="F:endonuclease activity"/>
    <property type="evidence" value="ECO:0007669"/>
    <property type="project" value="UniProtKB-KW"/>
</dbReference>
<dbReference type="PANTHER" id="PTHR34107">
    <property type="entry name" value="SLL0198 PROTEIN-RELATED"/>
    <property type="match status" value="1"/>
</dbReference>
<dbReference type="EMBL" id="SLWS01000013">
    <property type="protein sequence ID" value="TCO50808.1"/>
    <property type="molecule type" value="Genomic_DNA"/>
</dbReference>
<dbReference type="InterPro" id="IPR008538">
    <property type="entry name" value="Uma2"/>
</dbReference>
<dbReference type="Proteomes" id="UP000295680">
    <property type="component" value="Unassembled WGS sequence"/>
</dbReference>
<dbReference type="Gene3D" id="3.90.1570.10">
    <property type="entry name" value="tt1808, chain A"/>
    <property type="match status" value="1"/>
</dbReference>
<keyword evidence="2" id="KW-0378">Hydrolase</keyword>
<dbReference type="AlphaFoldDB" id="A0A4R2J1Y2"/>
<keyword evidence="2" id="KW-0255">Endonuclease</keyword>
<dbReference type="PANTHER" id="PTHR34107:SF4">
    <property type="entry name" value="SLL1222 PROTEIN"/>
    <property type="match status" value="1"/>
</dbReference>
<dbReference type="RefSeq" id="WP_132124755.1">
    <property type="nucleotide sequence ID" value="NZ_SLWS01000013.1"/>
</dbReference>
<name>A0A4R2J1Y2_9PSEU</name>
<protein>
    <submittedName>
        <fullName evidence="2">Uma2 family endonuclease</fullName>
    </submittedName>
</protein>
<dbReference type="SUPFAM" id="SSF52980">
    <property type="entry name" value="Restriction endonuclease-like"/>
    <property type="match status" value="1"/>
</dbReference>
<keyword evidence="2" id="KW-0540">Nuclease</keyword>
<comment type="caution">
    <text evidence="2">The sequence shown here is derived from an EMBL/GenBank/DDBJ whole genome shotgun (WGS) entry which is preliminary data.</text>
</comment>
<dbReference type="InterPro" id="IPR011335">
    <property type="entry name" value="Restrct_endonuc-II-like"/>
</dbReference>
<organism evidence="2 3">
    <name type="scientific">Actinocrispum wychmicini</name>
    <dbReference type="NCBI Taxonomy" id="1213861"/>
    <lineage>
        <taxon>Bacteria</taxon>
        <taxon>Bacillati</taxon>
        <taxon>Actinomycetota</taxon>
        <taxon>Actinomycetes</taxon>
        <taxon>Pseudonocardiales</taxon>
        <taxon>Pseudonocardiaceae</taxon>
        <taxon>Actinocrispum</taxon>
    </lineage>
</organism>
<dbReference type="CDD" id="cd06260">
    <property type="entry name" value="DUF820-like"/>
    <property type="match status" value="1"/>
</dbReference>
<gene>
    <name evidence="2" type="ORF">EV192_113189</name>
</gene>
<dbReference type="InterPro" id="IPR012296">
    <property type="entry name" value="Nuclease_put_TT1808"/>
</dbReference>
<accession>A0A4R2J1Y2</accession>
<dbReference type="Pfam" id="PF05685">
    <property type="entry name" value="Uma2"/>
    <property type="match status" value="1"/>
</dbReference>
<evidence type="ECO:0000313" key="2">
    <source>
        <dbReference type="EMBL" id="TCO50808.1"/>
    </source>
</evidence>
<evidence type="ECO:0000313" key="3">
    <source>
        <dbReference type="Proteomes" id="UP000295680"/>
    </source>
</evidence>
<feature type="domain" description="Putative restriction endonuclease" evidence="1">
    <location>
        <begin position="19"/>
        <end position="175"/>
    </location>
</feature>
<sequence>MTEMVAGLPGGSGPFAVRDLERMPDDGRRYELLDGVLIVSPIPGTRHQKMVVGLAAVLNRSCPDDLHALIGPFAVRPGPDTELQPDALVARAEDLTEELLPVAPLLTVEVLSPSTALIDINTKKAAYQRMGVPSYWIIDPVDARLTVFELDDAGVYAQVAEVKGEDGVEVERPFPVRVVPAELLGTLWRRV</sequence>
<keyword evidence="3" id="KW-1185">Reference proteome</keyword>
<evidence type="ECO:0000259" key="1">
    <source>
        <dbReference type="Pfam" id="PF05685"/>
    </source>
</evidence>
<dbReference type="OrthoDB" id="9799703at2"/>
<proteinExistence type="predicted"/>
<reference evidence="2 3" key="1">
    <citation type="submission" date="2019-03" db="EMBL/GenBank/DDBJ databases">
        <title>Genomic Encyclopedia of Type Strains, Phase IV (KMG-IV): sequencing the most valuable type-strain genomes for metagenomic binning, comparative biology and taxonomic classification.</title>
        <authorList>
            <person name="Goeker M."/>
        </authorList>
    </citation>
    <scope>NUCLEOTIDE SEQUENCE [LARGE SCALE GENOMIC DNA]</scope>
    <source>
        <strain evidence="2 3">DSM 45934</strain>
    </source>
</reference>